<feature type="transmembrane region" description="Helical" evidence="8">
    <location>
        <begin position="377"/>
        <end position="395"/>
    </location>
</feature>
<feature type="transmembrane region" description="Helical" evidence="8">
    <location>
        <begin position="14"/>
        <end position="32"/>
    </location>
</feature>
<keyword evidence="10" id="KW-1185">Reference proteome</keyword>
<keyword evidence="6" id="KW-0406">Ion transport</keyword>
<evidence type="ECO:0000256" key="6">
    <source>
        <dbReference type="ARBA" id="ARBA00023065"/>
    </source>
</evidence>
<feature type="transmembrane region" description="Helical" evidence="8">
    <location>
        <begin position="347"/>
        <end position="371"/>
    </location>
</feature>
<evidence type="ECO:0000256" key="4">
    <source>
        <dbReference type="ARBA" id="ARBA00022692"/>
    </source>
</evidence>
<name>A0A0R1UHX3_9LACO</name>
<keyword evidence="3" id="KW-1003">Cell membrane</keyword>
<dbReference type="PATRIC" id="fig|1423742.4.peg.82"/>
<comment type="subcellular location">
    <subcellularLocation>
        <location evidence="1">Cell membrane</location>
        <topology evidence="1">Multi-pass membrane protein</topology>
    </subcellularLocation>
</comment>
<keyword evidence="5 8" id="KW-1133">Transmembrane helix</keyword>
<sequence length="447" mass="49250">MIEINHRKYSVPKVLTAGFIFVILIGMLLLKLPIATRDGLETSWMTALFTSTSATCVTGLLLVDTATHWTWFGQLVIALLVEIGGLGFMTFVVMGFIITKRQMRISTQLLTQEALNLDHLSQSRVVYLIIRLSLLIQGAGAALLAVDLVPKYGWRHGLWLSVFQSISAFCNAGFDLFGNSLENFKNDPYFLLITAGLIIAGSFGFLVWQDILEYHKRHRMTLHTKLALRTGAVLMFISLVVYFILEHNLARFSAEMSPLNRIMNTIFMAITPRTAGLTTIPYQNLTDASIAVTAIMMFIGGAPGSTAGGVKTTTVGLIALQSIATLRGKSDTVLANRRFTQENIFRALTLLFLSFMLILLAVLILVATQALPEKDPLSYVIFETVAAFGTTGISLGITPTLNFVGQVVIMILMFIGRVGIYTVMFSIFNAQPAKQTYHYPEESVLIG</sequence>
<evidence type="ECO:0000256" key="1">
    <source>
        <dbReference type="ARBA" id="ARBA00004651"/>
    </source>
</evidence>
<dbReference type="GO" id="GO:0030001">
    <property type="term" value="P:metal ion transport"/>
    <property type="evidence" value="ECO:0007669"/>
    <property type="project" value="UniProtKB-ARBA"/>
</dbReference>
<evidence type="ECO:0000256" key="2">
    <source>
        <dbReference type="ARBA" id="ARBA00022448"/>
    </source>
</evidence>
<feature type="transmembrane region" description="Helical" evidence="8">
    <location>
        <begin position="44"/>
        <end position="63"/>
    </location>
</feature>
<evidence type="ECO:0000256" key="7">
    <source>
        <dbReference type="ARBA" id="ARBA00023136"/>
    </source>
</evidence>
<feature type="transmembrane region" description="Helical" evidence="8">
    <location>
        <begin position="189"/>
        <end position="208"/>
    </location>
</feature>
<dbReference type="PANTHER" id="PTHR32024">
    <property type="entry name" value="TRK SYSTEM POTASSIUM UPTAKE PROTEIN TRKG-RELATED"/>
    <property type="match status" value="1"/>
</dbReference>
<keyword evidence="4 8" id="KW-0812">Transmembrane</keyword>
<protein>
    <submittedName>
        <fullName evidence="9">Potassium transport protein</fullName>
    </submittedName>
</protein>
<accession>A0A0R1UHX3</accession>
<dbReference type="PANTHER" id="PTHR32024:SF1">
    <property type="entry name" value="KTR SYSTEM POTASSIUM UPTAKE PROTEIN B"/>
    <property type="match status" value="1"/>
</dbReference>
<dbReference type="Proteomes" id="UP000051084">
    <property type="component" value="Unassembled WGS sequence"/>
</dbReference>
<evidence type="ECO:0000313" key="10">
    <source>
        <dbReference type="Proteomes" id="UP000051084"/>
    </source>
</evidence>
<dbReference type="GO" id="GO:0008324">
    <property type="term" value="F:monoatomic cation transmembrane transporter activity"/>
    <property type="evidence" value="ECO:0007669"/>
    <property type="project" value="InterPro"/>
</dbReference>
<evidence type="ECO:0000256" key="3">
    <source>
        <dbReference type="ARBA" id="ARBA00022475"/>
    </source>
</evidence>
<feature type="transmembrane region" description="Helical" evidence="8">
    <location>
        <begin position="75"/>
        <end position="98"/>
    </location>
</feature>
<gene>
    <name evidence="9" type="ORF">FC21_GL000073</name>
</gene>
<evidence type="ECO:0000313" key="9">
    <source>
        <dbReference type="EMBL" id="KRL92972.1"/>
    </source>
</evidence>
<dbReference type="STRING" id="417373.GCA_001570685_00768"/>
<organism evidence="9 10">
    <name type="scientific">Limosilactobacillus equigenerosi DSM 18793 = JCM 14505</name>
    <dbReference type="NCBI Taxonomy" id="1423742"/>
    <lineage>
        <taxon>Bacteria</taxon>
        <taxon>Bacillati</taxon>
        <taxon>Bacillota</taxon>
        <taxon>Bacilli</taxon>
        <taxon>Lactobacillales</taxon>
        <taxon>Lactobacillaceae</taxon>
        <taxon>Limosilactobacillus</taxon>
    </lineage>
</organism>
<evidence type="ECO:0000256" key="8">
    <source>
        <dbReference type="SAM" id="Phobius"/>
    </source>
</evidence>
<dbReference type="OrthoDB" id="9810952at2"/>
<evidence type="ECO:0000256" key="5">
    <source>
        <dbReference type="ARBA" id="ARBA00022989"/>
    </source>
</evidence>
<dbReference type="RefSeq" id="WP_056995730.1">
    <property type="nucleotide sequence ID" value="NZ_AZGC01000049.1"/>
</dbReference>
<feature type="transmembrane region" description="Helical" evidence="8">
    <location>
        <begin position="228"/>
        <end position="245"/>
    </location>
</feature>
<dbReference type="InterPro" id="IPR003445">
    <property type="entry name" value="Cat_transpt"/>
</dbReference>
<dbReference type="AlphaFoldDB" id="A0A0R1UHX3"/>
<feature type="transmembrane region" description="Helical" evidence="8">
    <location>
        <begin position="158"/>
        <end position="177"/>
    </location>
</feature>
<dbReference type="EMBL" id="AZGC01000049">
    <property type="protein sequence ID" value="KRL92972.1"/>
    <property type="molecule type" value="Genomic_DNA"/>
</dbReference>
<feature type="transmembrane region" description="Helical" evidence="8">
    <location>
        <begin position="125"/>
        <end position="146"/>
    </location>
</feature>
<comment type="caution">
    <text evidence="9">The sequence shown here is derived from an EMBL/GenBank/DDBJ whole genome shotgun (WGS) entry which is preliminary data.</text>
</comment>
<proteinExistence type="predicted"/>
<feature type="transmembrane region" description="Helical" evidence="8">
    <location>
        <begin position="407"/>
        <end position="428"/>
    </location>
</feature>
<keyword evidence="2" id="KW-0813">Transport</keyword>
<dbReference type="Pfam" id="PF02386">
    <property type="entry name" value="TrkH"/>
    <property type="match status" value="1"/>
</dbReference>
<keyword evidence="7 8" id="KW-0472">Membrane</keyword>
<dbReference type="GO" id="GO:0005886">
    <property type="term" value="C:plasma membrane"/>
    <property type="evidence" value="ECO:0007669"/>
    <property type="project" value="UniProtKB-SubCell"/>
</dbReference>
<reference evidence="9 10" key="1">
    <citation type="journal article" date="2015" name="Genome Announc.">
        <title>Expanding the biotechnology potential of lactobacilli through comparative genomics of 213 strains and associated genera.</title>
        <authorList>
            <person name="Sun Z."/>
            <person name="Harris H.M."/>
            <person name="McCann A."/>
            <person name="Guo C."/>
            <person name="Argimon S."/>
            <person name="Zhang W."/>
            <person name="Yang X."/>
            <person name="Jeffery I.B."/>
            <person name="Cooney J.C."/>
            <person name="Kagawa T.F."/>
            <person name="Liu W."/>
            <person name="Song Y."/>
            <person name="Salvetti E."/>
            <person name="Wrobel A."/>
            <person name="Rasinkangas P."/>
            <person name="Parkhill J."/>
            <person name="Rea M.C."/>
            <person name="O'Sullivan O."/>
            <person name="Ritari J."/>
            <person name="Douillard F.P."/>
            <person name="Paul Ross R."/>
            <person name="Yang R."/>
            <person name="Briner A.E."/>
            <person name="Felis G.E."/>
            <person name="de Vos W.M."/>
            <person name="Barrangou R."/>
            <person name="Klaenhammer T.R."/>
            <person name="Caufield P.W."/>
            <person name="Cui Y."/>
            <person name="Zhang H."/>
            <person name="O'Toole P.W."/>
        </authorList>
    </citation>
    <scope>NUCLEOTIDE SEQUENCE [LARGE SCALE GENOMIC DNA]</scope>
    <source>
        <strain evidence="9 10">DSM 18793</strain>
    </source>
</reference>